<organism evidence="7 8">
    <name type="scientific">Methanosuratincola subterraneus</name>
    <dbReference type="NCBI Taxonomy" id="2593994"/>
    <lineage>
        <taxon>Archaea</taxon>
        <taxon>Thermoproteota</taxon>
        <taxon>Methanosuratincolia</taxon>
        <taxon>Candidatus Methanomethylicales</taxon>
        <taxon>Candidatus Methanomethylicaceae</taxon>
        <taxon>Candidatus Methanosuratincola (ex Vanwonterghem et al. 2016)</taxon>
    </lineage>
</organism>
<evidence type="ECO:0000256" key="2">
    <source>
        <dbReference type="ARBA" id="ARBA00023235"/>
    </source>
</evidence>
<name>A0A3S3TT96_METS7</name>
<dbReference type="EC" id="5.4.99.18" evidence="3 4"/>
<dbReference type="PIRSF" id="PIRSF001338">
    <property type="entry name" value="AIR_carboxylase"/>
    <property type="match status" value="1"/>
</dbReference>
<dbReference type="GO" id="GO:0006189">
    <property type="term" value="P:'de novo' IMP biosynthetic process"/>
    <property type="evidence" value="ECO:0007669"/>
    <property type="project" value="UniProtKB-UniRule"/>
</dbReference>
<evidence type="ECO:0000313" key="7">
    <source>
        <dbReference type="EMBL" id="RWX74143.1"/>
    </source>
</evidence>
<evidence type="ECO:0000313" key="8">
    <source>
        <dbReference type="Proteomes" id="UP000288215"/>
    </source>
</evidence>
<reference evidence="7 8" key="1">
    <citation type="submission" date="2018-12" db="EMBL/GenBank/DDBJ databases">
        <title>The complete genome of the methanogenic archaea of the candidate phylum Verstraetearchaeota, obtained from the metagenome of underground thermal water.</title>
        <authorList>
            <person name="Kadnikov V.V."/>
            <person name="Mardanov A.V."/>
            <person name="Beletsky A.V."/>
            <person name="Karnachuk O.V."/>
            <person name="Ravin N.V."/>
        </authorList>
    </citation>
    <scope>NUCLEOTIDE SEQUENCE [LARGE SCALE GENOMIC DNA]</scope>
    <source>
        <strain evidence="7">Ch88</strain>
    </source>
</reference>
<protein>
    <recommendedName>
        <fullName evidence="3 4">N5-carboxyaminoimidazole ribonucleotide mutase</fullName>
        <shortName evidence="3 4">N5-CAIR mutase</shortName>
        <ecNumber evidence="3 4">5.4.99.18</ecNumber>
    </recommendedName>
    <alternativeName>
        <fullName evidence="3">5-(carboxyamino)imidazole ribonucleotide mutase</fullName>
    </alternativeName>
</protein>
<keyword evidence="1 3" id="KW-0658">Purine biosynthesis</keyword>
<dbReference type="Gene3D" id="3.40.50.1970">
    <property type="match status" value="1"/>
</dbReference>
<dbReference type="GO" id="GO:0034023">
    <property type="term" value="F:5-(carboxyamino)imidazole ribonucleotide mutase activity"/>
    <property type="evidence" value="ECO:0007669"/>
    <property type="project" value="UniProtKB-UniRule"/>
</dbReference>
<gene>
    <name evidence="3" type="primary">purE</name>
    <name evidence="7" type="ORF">Metus_0168</name>
</gene>
<evidence type="ECO:0000256" key="1">
    <source>
        <dbReference type="ARBA" id="ARBA00022755"/>
    </source>
</evidence>
<dbReference type="InterPro" id="IPR033747">
    <property type="entry name" value="PurE_ClassI"/>
</dbReference>
<dbReference type="AlphaFoldDB" id="A0A3S3TT96"/>
<feature type="binding site" evidence="3 5">
    <location>
        <position position="10"/>
    </location>
    <ligand>
        <name>substrate</name>
    </ligand>
</feature>
<comment type="catalytic activity">
    <reaction evidence="3 4">
        <text>5-carboxyamino-1-(5-phospho-D-ribosyl)imidazole + H(+) = 5-amino-1-(5-phospho-D-ribosyl)imidazole-4-carboxylate</text>
        <dbReference type="Rhea" id="RHEA:13193"/>
        <dbReference type="ChEBI" id="CHEBI:15378"/>
        <dbReference type="ChEBI" id="CHEBI:58730"/>
        <dbReference type="ChEBI" id="CHEBI:77657"/>
        <dbReference type="EC" id="5.4.99.18"/>
    </reaction>
</comment>
<evidence type="ECO:0000256" key="5">
    <source>
        <dbReference type="PIRSR" id="PIRSR001338-1"/>
    </source>
</evidence>
<dbReference type="SMART" id="SM01001">
    <property type="entry name" value="AIRC"/>
    <property type="match status" value="1"/>
</dbReference>
<comment type="pathway">
    <text evidence="3 4">Purine metabolism; IMP biosynthesis via de novo pathway; 5-amino-1-(5-phospho-D-ribosyl)imidazole-4-carboxylate from 5-amino-1-(5-phospho-D-ribosyl)imidazole (N5-CAIR route): step 2/2.</text>
</comment>
<evidence type="ECO:0000259" key="6">
    <source>
        <dbReference type="SMART" id="SM01001"/>
    </source>
</evidence>
<dbReference type="PANTHER" id="PTHR23046:SF2">
    <property type="entry name" value="PHOSPHORIBOSYLAMINOIMIDAZOLE CARBOXYLASE"/>
    <property type="match status" value="1"/>
</dbReference>
<dbReference type="InterPro" id="IPR024694">
    <property type="entry name" value="PurE_prokaryotes"/>
</dbReference>
<keyword evidence="2 3" id="KW-0413">Isomerase</keyword>
<dbReference type="Pfam" id="PF00731">
    <property type="entry name" value="AIRC"/>
    <property type="match status" value="1"/>
</dbReference>
<dbReference type="EMBL" id="RXGA01000001">
    <property type="protein sequence ID" value="RWX74143.1"/>
    <property type="molecule type" value="Genomic_DNA"/>
</dbReference>
<comment type="function">
    <text evidence="3 4">Catalyzes the conversion of N5-carboxyaminoimidazole ribonucleotide (N5-CAIR) to 4-carboxy-5-aminoimidazole ribonucleotide (CAIR).</text>
</comment>
<evidence type="ECO:0000256" key="4">
    <source>
        <dbReference type="PIRNR" id="PIRNR001338"/>
    </source>
</evidence>
<dbReference type="HAMAP" id="MF_01929">
    <property type="entry name" value="PurE_classI"/>
    <property type="match status" value="1"/>
</dbReference>
<dbReference type="SUPFAM" id="SSF52255">
    <property type="entry name" value="N5-CAIR mutase (phosphoribosylaminoimidazole carboxylase, PurE)"/>
    <property type="match status" value="1"/>
</dbReference>
<feature type="binding site" evidence="3 5">
    <location>
        <position position="13"/>
    </location>
    <ligand>
        <name>substrate</name>
    </ligand>
</feature>
<dbReference type="Proteomes" id="UP000288215">
    <property type="component" value="Unassembled WGS sequence"/>
</dbReference>
<proteinExistence type="inferred from homology"/>
<evidence type="ECO:0000256" key="3">
    <source>
        <dbReference type="HAMAP-Rule" id="MF_01929"/>
    </source>
</evidence>
<dbReference type="NCBIfam" id="TIGR01162">
    <property type="entry name" value="purE"/>
    <property type="match status" value="1"/>
</dbReference>
<sequence length="144" mass="15224">MPKASVIVGSKSDEEIGSKVKEALSEFGVEADFQVISAHRDPERLDAYIKGSDSEVFIAVAGLAAALPGVIASKTTRPVIGVPRDVRLGGLDALLSIVQMPPGVPVATVGVDNWKNAALLAVEILALKHPELSEKLEMARRSRT</sequence>
<dbReference type="PANTHER" id="PTHR23046">
    <property type="entry name" value="PHOSPHORIBOSYLAMINOIMIDAZOLE CARBOXYLASE CATALYTIC SUBUNIT"/>
    <property type="match status" value="1"/>
</dbReference>
<feature type="binding site" evidence="3 5">
    <location>
        <position position="40"/>
    </location>
    <ligand>
        <name>substrate</name>
    </ligand>
</feature>
<feature type="domain" description="PurE" evidence="6">
    <location>
        <begin position="2"/>
        <end position="144"/>
    </location>
</feature>
<accession>A0A3S3TT96</accession>
<comment type="caution">
    <text evidence="7">The sequence shown here is derived from an EMBL/GenBank/DDBJ whole genome shotgun (WGS) entry which is preliminary data.</text>
</comment>
<dbReference type="UniPathway" id="UPA00074">
    <property type="reaction ID" value="UER00943"/>
</dbReference>
<comment type="similarity">
    <text evidence="3">Belongs to the AIR carboxylase family. Class I subfamily.</text>
</comment>
<dbReference type="InterPro" id="IPR000031">
    <property type="entry name" value="PurE_dom"/>
</dbReference>